<name>A0A2A6FL17_9HYPH</name>
<dbReference type="AlphaFoldDB" id="A0A2A6FL17"/>
<accession>A0A2A6FL17</accession>
<organism evidence="1 2">
    <name type="scientific">Mesorhizobium sanjuanii</name>
    <dbReference type="NCBI Taxonomy" id="2037900"/>
    <lineage>
        <taxon>Bacteria</taxon>
        <taxon>Pseudomonadati</taxon>
        <taxon>Pseudomonadota</taxon>
        <taxon>Alphaproteobacteria</taxon>
        <taxon>Hyphomicrobiales</taxon>
        <taxon>Phyllobacteriaceae</taxon>
        <taxon>Mesorhizobium</taxon>
    </lineage>
</organism>
<dbReference type="EMBL" id="NWQG01000017">
    <property type="protein sequence ID" value="PDQ22433.1"/>
    <property type="molecule type" value="Genomic_DNA"/>
</dbReference>
<reference evidence="1 2" key="1">
    <citation type="submission" date="2017-09" db="EMBL/GenBank/DDBJ databases">
        <title>Mesorhizobum sanjuanii sp. nov. isolated from nodules of Lotus tenuis in saline-alkaline lowlands of Flooding Pampa.</title>
        <authorList>
            <person name="Sannazzaro A.I."/>
            <person name="Torres Tejerizo G.A."/>
            <person name="Fontana F."/>
            <person name="Cumpa Velazquez L.M."/>
            <person name="Hansen L."/>
            <person name="Pistorio M."/>
            <person name="Estrella M.J."/>
        </authorList>
    </citation>
    <scope>NUCLEOTIDE SEQUENCE [LARGE SCALE GENOMIC DNA]</scope>
    <source>
        <strain evidence="1 2">BSA136</strain>
    </source>
</reference>
<protein>
    <submittedName>
        <fullName evidence="1">Uncharacterized protein</fullName>
    </submittedName>
</protein>
<proteinExistence type="predicted"/>
<dbReference type="RefSeq" id="WP_097572077.1">
    <property type="nucleotide sequence ID" value="NZ_NWQG01000017.1"/>
</dbReference>
<comment type="caution">
    <text evidence="1">The sequence shown here is derived from an EMBL/GenBank/DDBJ whole genome shotgun (WGS) entry which is preliminary data.</text>
</comment>
<dbReference type="Proteomes" id="UP000219182">
    <property type="component" value="Unassembled WGS sequence"/>
</dbReference>
<evidence type="ECO:0000313" key="2">
    <source>
        <dbReference type="Proteomes" id="UP000219182"/>
    </source>
</evidence>
<sequence>MTDEHDKHDADEEAAEQWELVNTPLGEKWSGRTRYAAAMFFYKRGEMSAETLEAYRICARLDSTDPLPIIRDRGVGQDWLQRMGLK</sequence>
<evidence type="ECO:0000313" key="1">
    <source>
        <dbReference type="EMBL" id="PDQ22433.1"/>
    </source>
</evidence>
<keyword evidence="2" id="KW-1185">Reference proteome</keyword>
<gene>
    <name evidence="1" type="ORF">CN311_03905</name>
</gene>